<dbReference type="FunFam" id="1.10.10.10:FF:000002">
    <property type="entry name" value="RNA polymerase sigma factor SigA"/>
    <property type="match status" value="1"/>
</dbReference>
<dbReference type="InterPro" id="IPR050239">
    <property type="entry name" value="Sigma-70_RNA_pol_init_factors"/>
</dbReference>
<feature type="compositionally biased region" description="Acidic residues" evidence="7">
    <location>
        <begin position="193"/>
        <end position="215"/>
    </location>
</feature>
<dbReference type="InterPro" id="IPR036388">
    <property type="entry name" value="WH-like_DNA-bd_sf"/>
</dbReference>
<dbReference type="GO" id="GO:0005737">
    <property type="term" value="C:cytoplasm"/>
    <property type="evidence" value="ECO:0007669"/>
    <property type="project" value="UniProtKB-SubCell"/>
</dbReference>
<evidence type="ECO:0000259" key="9">
    <source>
        <dbReference type="PROSITE" id="PS00716"/>
    </source>
</evidence>
<evidence type="ECO:0000256" key="2">
    <source>
        <dbReference type="ARBA" id="ARBA00023015"/>
    </source>
</evidence>
<evidence type="ECO:0000313" key="11">
    <source>
        <dbReference type="Proteomes" id="UP000198575"/>
    </source>
</evidence>
<dbReference type="SUPFAM" id="SSF88946">
    <property type="entry name" value="Sigma2 domain of RNA polymerase sigma factors"/>
    <property type="match status" value="1"/>
</dbReference>
<dbReference type="PANTHER" id="PTHR30603:SF60">
    <property type="entry name" value="RNA POLYMERASE SIGMA FACTOR RPOD"/>
    <property type="match status" value="1"/>
</dbReference>
<feature type="DNA-binding region" description="H-T-H motif" evidence="6">
    <location>
        <begin position="582"/>
        <end position="601"/>
    </location>
</feature>
<dbReference type="InterPro" id="IPR007624">
    <property type="entry name" value="RNA_pol_sigma70_r3"/>
</dbReference>
<dbReference type="Pfam" id="PF04542">
    <property type="entry name" value="Sigma70_r2"/>
    <property type="match status" value="1"/>
</dbReference>
<dbReference type="FunFam" id="1.10.601.10:FF:000002">
    <property type="entry name" value="RNA polymerase sigma factor RpoD"/>
    <property type="match status" value="1"/>
</dbReference>
<keyword evidence="3 6" id="KW-0731">Sigma factor</keyword>
<dbReference type="NCBIfam" id="TIGR02393">
    <property type="entry name" value="RpoD_Cterm"/>
    <property type="match status" value="1"/>
</dbReference>
<dbReference type="InterPro" id="IPR007631">
    <property type="entry name" value="RNA_pol_sigma_70_non-ess"/>
</dbReference>
<keyword evidence="1 6" id="KW-0963">Cytoplasm</keyword>
<comment type="function">
    <text evidence="6">Sigma factors are initiation factors that promote the attachment of RNA polymerase to specific initiation sites and are then released. This sigma factor is the primary sigma factor during exponential growth.</text>
</comment>
<evidence type="ECO:0000256" key="5">
    <source>
        <dbReference type="ARBA" id="ARBA00023163"/>
    </source>
</evidence>
<protein>
    <recommendedName>
        <fullName evidence="6">RNA polymerase sigma factor RpoD</fullName>
    </recommendedName>
    <alternativeName>
        <fullName evidence="6">Sigma-70</fullName>
    </alternativeName>
</protein>
<dbReference type="NCBIfam" id="NF004208">
    <property type="entry name" value="PRK05658.1"/>
    <property type="match status" value="1"/>
</dbReference>
<evidence type="ECO:0000256" key="7">
    <source>
        <dbReference type="SAM" id="MobiDB-lite"/>
    </source>
</evidence>
<keyword evidence="11" id="KW-1185">Reference proteome</keyword>
<dbReference type="OrthoDB" id="9809557at2"/>
<feature type="region of interest" description="Sigma-70 factor domain-4" evidence="6">
    <location>
        <begin position="556"/>
        <end position="609"/>
    </location>
</feature>
<dbReference type="Gene3D" id="1.10.220.120">
    <property type="entry name" value="Sigma-70 factor, region 1.1"/>
    <property type="match status" value="1"/>
</dbReference>
<evidence type="ECO:0000313" key="10">
    <source>
        <dbReference type="EMBL" id="SFN00753.1"/>
    </source>
</evidence>
<dbReference type="InterPro" id="IPR007630">
    <property type="entry name" value="RNA_pol_sigma70_r4"/>
</dbReference>
<dbReference type="Pfam" id="PF03979">
    <property type="entry name" value="Sigma70_r1_1"/>
    <property type="match status" value="1"/>
</dbReference>
<evidence type="ECO:0000256" key="6">
    <source>
        <dbReference type="HAMAP-Rule" id="MF_00963"/>
    </source>
</evidence>
<dbReference type="FunFam" id="1.10.220.120:FF:000001">
    <property type="entry name" value="RNA polymerase sigma factor RpoD"/>
    <property type="match status" value="1"/>
</dbReference>
<dbReference type="InterPro" id="IPR007627">
    <property type="entry name" value="RNA_pol_sigma70_r2"/>
</dbReference>
<dbReference type="Gene3D" id="1.10.10.10">
    <property type="entry name" value="Winged helix-like DNA-binding domain superfamily/Winged helix DNA-binding domain"/>
    <property type="match status" value="2"/>
</dbReference>
<dbReference type="InterPro" id="IPR012760">
    <property type="entry name" value="RNA_pol_sigma_RpoD_C"/>
</dbReference>
<dbReference type="Pfam" id="PF04539">
    <property type="entry name" value="Sigma70_r3"/>
    <property type="match status" value="1"/>
</dbReference>
<dbReference type="PROSITE" id="PS00715">
    <property type="entry name" value="SIGMA70_1"/>
    <property type="match status" value="1"/>
</dbReference>
<reference evidence="10 11" key="1">
    <citation type="submission" date="2016-10" db="EMBL/GenBank/DDBJ databases">
        <authorList>
            <person name="de Groot N.N."/>
        </authorList>
    </citation>
    <scope>NUCLEOTIDE SEQUENCE [LARGE SCALE GENOMIC DNA]</scope>
    <source>
        <strain evidence="10 11">CGMCC 1.7659</strain>
    </source>
</reference>
<keyword evidence="4 6" id="KW-0238">DNA-binding</keyword>
<dbReference type="HAMAP" id="MF_00963">
    <property type="entry name" value="Sigma70_RpoD_SigA"/>
    <property type="match status" value="1"/>
</dbReference>
<proteinExistence type="inferred from homology"/>
<dbReference type="InterPro" id="IPR009042">
    <property type="entry name" value="RNA_pol_sigma70_r1_2"/>
</dbReference>
<dbReference type="GO" id="GO:0016987">
    <property type="term" value="F:sigma factor activity"/>
    <property type="evidence" value="ECO:0007669"/>
    <property type="project" value="UniProtKB-UniRule"/>
</dbReference>
<dbReference type="NCBIfam" id="TIGR02937">
    <property type="entry name" value="sigma70-ECF"/>
    <property type="match status" value="1"/>
</dbReference>
<dbReference type="RefSeq" id="WP_092404314.1">
    <property type="nucleotide sequence ID" value="NZ_FOVF01000002.1"/>
</dbReference>
<feature type="region of interest" description="Sigma-70 factor domain-2" evidence="6">
    <location>
        <begin position="388"/>
        <end position="458"/>
    </location>
</feature>
<feature type="region of interest" description="Disordered" evidence="7">
    <location>
        <begin position="187"/>
        <end position="224"/>
    </location>
</feature>
<dbReference type="GO" id="GO:0006352">
    <property type="term" value="P:DNA-templated transcription initiation"/>
    <property type="evidence" value="ECO:0007669"/>
    <property type="project" value="UniProtKB-UniRule"/>
</dbReference>
<dbReference type="InterPro" id="IPR014284">
    <property type="entry name" value="RNA_pol_sigma-70_dom"/>
</dbReference>
<dbReference type="Pfam" id="PF00140">
    <property type="entry name" value="Sigma70_r1_2"/>
    <property type="match status" value="1"/>
</dbReference>
<dbReference type="AlphaFoldDB" id="A0A1I4VHZ5"/>
<feature type="domain" description="RNA polymerase sigma-70" evidence="9">
    <location>
        <begin position="581"/>
        <end position="607"/>
    </location>
</feature>
<gene>
    <name evidence="6" type="primary">rpoD</name>
    <name evidence="10" type="ORF">SAMN05216289_102106</name>
</gene>
<dbReference type="GO" id="GO:0003677">
    <property type="term" value="F:DNA binding"/>
    <property type="evidence" value="ECO:0007669"/>
    <property type="project" value="UniProtKB-UniRule"/>
</dbReference>
<feature type="short sequence motif" description="Interaction with polymerase core subunit RpoC" evidence="6">
    <location>
        <begin position="412"/>
        <end position="415"/>
    </location>
</feature>
<comment type="subcellular location">
    <subcellularLocation>
        <location evidence="6">Cytoplasm</location>
    </subcellularLocation>
</comment>
<evidence type="ECO:0000259" key="8">
    <source>
        <dbReference type="PROSITE" id="PS00715"/>
    </source>
</evidence>
<evidence type="ECO:0000256" key="3">
    <source>
        <dbReference type="ARBA" id="ARBA00023082"/>
    </source>
</evidence>
<comment type="similarity">
    <text evidence="6">Belongs to the sigma-70 factor family. RpoD/SigA subfamily.</text>
</comment>
<dbReference type="SUPFAM" id="SSF88659">
    <property type="entry name" value="Sigma3 and sigma4 domains of RNA polymerase sigma factors"/>
    <property type="match status" value="2"/>
</dbReference>
<name>A0A1I4VHZ5_9GAMM</name>
<accession>A0A1I4VHZ5</accession>
<dbReference type="InterPro" id="IPR028630">
    <property type="entry name" value="Sigma70_RpoD"/>
</dbReference>
<sequence length="623" mass="70573">MATEHIQEQKTTDIKMLITKGKEQGYLTYAEVNDHLPDDIVDPEQIEDIIGMINDMGIEVHEIAPDTETLRATSTGSAADDDTATEEAVAVLSAVDAEVGRTTDPVRMYMREMGTVELLTREGEIAIAKRIEEGLNQVQAALASFPWSIQLLVEEYDQFTEGKKRMSEVVTGFLDIEVPTAEEIAAAAAKEAEDSDSDSDGDDDDDAEGGDEESTPVDTGPDPVEVARRMEELRSGYAKFQKLSEKHGLGDKRALKLRDQIAEEFLKLKLPAVLIDALVRKLREVVSNIRHHERLIMDVCIKQAKMPRKEFLKVFPSNETNLEWADELMKKRQKWSPAVKTHKDALIGEQHKLVSIENTLFLSVADIKEINRAMSIGEAKARRAKKEMVEANLRLVISIAKKYTNRGLQFLDLIQEGNIGLMKAVDKFEYRRGYKFSTYATWWIRQAITRSIADQARTIRIPVHMIETINKLNRISRQMLQEMGREPTPEELAVKMEMPEDKIRKVLKIAKEPISMETPIGDDEDSHLGDFIEDLSIVSPIESSTNIGLMETVHDVLGGLTPREAKVLRMRFGIDMNTDHTLEEVGKQFDVTRERIRQIEAKALRKLRHPSRSEQLRSFLDLE</sequence>
<dbReference type="PANTHER" id="PTHR30603">
    <property type="entry name" value="RNA POLYMERASE SIGMA FACTOR RPO"/>
    <property type="match status" value="1"/>
</dbReference>
<organism evidence="10 11">
    <name type="scientific">Dokdonella immobilis</name>
    <dbReference type="NCBI Taxonomy" id="578942"/>
    <lineage>
        <taxon>Bacteria</taxon>
        <taxon>Pseudomonadati</taxon>
        <taxon>Pseudomonadota</taxon>
        <taxon>Gammaproteobacteria</taxon>
        <taxon>Lysobacterales</taxon>
        <taxon>Rhodanobacteraceae</taxon>
        <taxon>Dokdonella</taxon>
    </lineage>
</organism>
<dbReference type="FunFam" id="1.10.10.10:FF:000004">
    <property type="entry name" value="RNA polymerase sigma factor SigA"/>
    <property type="match status" value="1"/>
</dbReference>
<feature type="domain" description="RNA polymerase sigma-70" evidence="8">
    <location>
        <begin position="412"/>
        <end position="425"/>
    </location>
</feature>
<dbReference type="InterPro" id="IPR000943">
    <property type="entry name" value="RNA_pol_sigma70"/>
</dbReference>
<dbReference type="STRING" id="578942.SAMN05216289_102106"/>
<dbReference type="Gene3D" id="1.10.601.10">
    <property type="entry name" value="RNA Polymerase Primary Sigma Factor"/>
    <property type="match status" value="1"/>
</dbReference>
<dbReference type="EMBL" id="FOVF01000002">
    <property type="protein sequence ID" value="SFN00753.1"/>
    <property type="molecule type" value="Genomic_DNA"/>
</dbReference>
<keyword evidence="5 6" id="KW-0804">Transcription</keyword>
<dbReference type="Pfam" id="PF04545">
    <property type="entry name" value="Sigma70_r4"/>
    <property type="match status" value="1"/>
</dbReference>
<dbReference type="PRINTS" id="PR00046">
    <property type="entry name" value="SIGMA70FCT"/>
</dbReference>
<dbReference type="InterPro" id="IPR007127">
    <property type="entry name" value="RNA_pol_sigma_70_r1_1"/>
</dbReference>
<evidence type="ECO:0000256" key="1">
    <source>
        <dbReference type="ARBA" id="ARBA00022490"/>
    </source>
</evidence>
<keyword evidence="2 6" id="KW-0805">Transcription regulation</keyword>
<dbReference type="CDD" id="cd06171">
    <property type="entry name" value="Sigma70_r4"/>
    <property type="match status" value="1"/>
</dbReference>
<feature type="region of interest" description="Sigma-70 factor domain-3" evidence="6">
    <location>
        <begin position="467"/>
        <end position="543"/>
    </location>
</feature>
<evidence type="ECO:0000256" key="4">
    <source>
        <dbReference type="ARBA" id="ARBA00023125"/>
    </source>
</evidence>
<dbReference type="InterPro" id="IPR042189">
    <property type="entry name" value="RNA_pol_sigma_70_r1_1_sf"/>
</dbReference>
<comment type="subunit">
    <text evidence="6">Interacts transiently with the RNA polymerase catalytic core.</text>
</comment>
<dbReference type="Proteomes" id="UP000198575">
    <property type="component" value="Unassembled WGS sequence"/>
</dbReference>
<dbReference type="Pfam" id="PF04546">
    <property type="entry name" value="Sigma70_ner"/>
    <property type="match status" value="1"/>
</dbReference>
<dbReference type="InterPro" id="IPR013325">
    <property type="entry name" value="RNA_pol_sigma_r2"/>
</dbReference>
<dbReference type="PROSITE" id="PS00716">
    <property type="entry name" value="SIGMA70_2"/>
    <property type="match status" value="1"/>
</dbReference>
<dbReference type="InterPro" id="IPR013324">
    <property type="entry name" value="RNA_pol_sigma_r3/r4-like"/>
</dbReference>